<evidence type="ECO:0000313" key="3">
    <source>
        <dbReference type="Proteomes" id="UP001597297"/>
    </source>
</evidence>
<dbReference type="Proteomes" id="UP001597297">
    <property type="component" value="Unassembled WGS sequence"/>
</dbReference>
<dbReference type="CDD" id="cd05403">
    <property type="entry name" value="NT_KNTase_like"/>
    <property type="match status" value="1"/>
</dbReference>
<dbReference type="RefSeq" id="WP_377094316.1">
    <property type="nucleotide sequence ID" value="NZ_JBHSJM010000001.1"/>
</dbReference>
<protein>
    <submittedName>
        <fullName evidence="2">Nucleotidyltransferase domain-containing protein</fullName>
    </submittedName>
</protein>
<comment type="caution">
    <text evidence="2">The sequence shown here is derived from an EMBL/GenBank/DDBJ whole genome shotgun (WGS) entry which is preliminary data.</text>
</comment>
<reference evidence="3" key="1">
    <citation type="journal article" date="2019" name="Int. J. Syst. Evol. Microbiol.">
        <title>The Global Catalogue of Microorganisms (GCM) 10K type strain sequencing project: providing services to taxonomists for standard genome sequencing and annotation.</title>
        <authorList>
            <consortium name="The Broad Institute Genomics Platform"/>
            <consortium name="The Broad Institute Genome Sequencing Center for Infectious Disease"/>
            <person name="Wu L."/>
            <person name="Ma J."/>
        </authorList>
    </citation>
    <scope>NUCLEOTIDE SEQUENCE [LARGE SCALE GENOMIC DNA]</scope>
    <source>
        <strain evidence="3">JCM 16545</strain>
    </source>
</reference>
<dbReference type="Pfam" id="PF01909">
    <property type="entry name" value="NTP_transf_2"/>
    <property type="match status" value="1"/>
</dbReference>
<keyword evidence="3" id="KW-1185">Reference proteome</keyword>
<evidence type="ECO:0000259" key="1">
    <source>
        <dbReference type="Pfam" id="PF01909"/>
    </source>
</evidence>
<dbReference type="InterPro" id="IPR043519">
    <property type="entry name" value="NT_sf"/>
</dbReference>
<dbReference type="SUPFAM" id="SSF81301">
    <property type="entry name" value="Nucleotidyltransferase"/>
    <property type="match status" value="1"/>
</dbReference>
<proteinExistence type="predicted"/>
<dbReference type="InterPro" id="IPR002934">
    <property type="entry name" value="Polymerase_NTP_transf_dom"/>
</dbReference>
<dbReference type="EMBL" id="JBHUJC010000020">
    <property type="protein sequence ID" value="MFD2276341.1"/>
    <property type="molecule type" value="Genomic_DNA"/>
</dbReference>
<feature type="domain" description="Polymerase nucleotidyl transferase" evidence="1">
    <location>
        <begin position="28"/>
        <end position="59"/>
    </location>
</feature>
<accession>A0ABW5E1U3</accession>
<gene>
    <name evidence="2" type="ORF">ACFSQZ_07665</name>
</gene>
<sequence>MDLFEAQDLCEHAIVRAGFDYTDFEQDSYQIILFGSAARGMASSESDVDILRVVDQLKDGADKTRVQTDGLDLITLSKSYFSSKEWLGGELASHVSVYGLWVKGDKGSVSFARVSQEAIATKKRIIKSRLQSFLYNLDKLNRYYVLSNMRKIRLDCQRLDQMISNIPVMCSPELDQLWKSLDQSDLYISTILESCDVEVTSIEKFVNLLT</sequence>
<name>A0ABW5E1U3_9BACT</name>
<dbReference type="Gene3D" id="3.30.460.10">
    <property type="entry name" value="Beta Polymerase, domain 2"/>
    <property type="match status" value="1"/>
</dbReference>
<evidence type="ECO:0000313" key="2">
    <source>
        <dbReference type="EMBL" id="MFD2276341.1"/>
    </source>
</evidence>
<organism evidence="2 3">
    <name type="scientific">Rubritalea spongiae</name>
    <dbReference type="NCBI Taxonomy" id="430797"/>
    <lineage>
        <taxon>Bacteria</taxon>
        <taxon>Pseudomonadati</taxon>
        <taxon>Verrucomicrobiota</taxon>
        <taxon>Verrucomicrobiia</taxon>
        <taxon>Verrucomicrobiales</taxon>
        <taxon>Rubritaleaceae</taxon>
        <taxon>Rubritalea</taxon>
    </lineage>
</organism>